<feature type="compositionally biased region" description="Basic and acidic residues" evidence="1">
    <location>
        <begin position="1"/>
        <end position="14"/>
    </location>
</feature>
<dbReference type="RefSeq" id="WP_067752567.1">
    <property type="nucleotide sequence ID" value="NZ_CP015772.1"/>
</dbReference>
<keyword evidence="4" id="KW-1185">Reference proteome</keyword>
<dbReference type="SUPFAM" id="SSF50249">
    <property type="entry name" value="Nucleic acid-binding proteins"/>
    <property type="match status" value="1"/>
</dbReference>
<name>A0A1A9HY62_9BACT</name>
<evidence type="ECO:0000259" key="2">
    <source>
        <dbReference type="PROSITE" id="PS51857"/>
    </source>
</evidence>
<dbReference type="SMART" id="SM00357">
    <property type="entry name" value="CSP"/>
    <property type="match status" value="1"/>
</dbReference>
<dbReference type="Pfam" id="PF00313">
    <property type="entry name" value="CSD"/>
    <property type="match status" value="1"/>
</dbReference>
<dbReference type="AlphaFoldDB" id="A0A1A9HY62"/>
<dbReference type="OrthoDB" id="1493235at2"/>
<sequence length="145" mass="16489">MGETWNKRERELKKRNAKKKKEERKQERRENTDKGKSLNDMLAYVDEYGNLSATPPEKKSKPLNNDIPPVVANSRDLRNEDPARTGIITFFDSNKGYGFIKDAVTKESIFVHVNAALVELKENLKVTFEVQKGPKGWVAVNVKGA</sequence>
<evidence type="ECO:0000313" key="4">
    <source>
        <dbReference type="Proteomes" id="UP000077667"/>
    </source>
</evidence>
<dbReference type="PROSITE" id="PS51857">
    <property type="entry name" value="CSD_2"/>
    <property type="match status" value="1"/>
</dbReference>
<organism evidence="3 4">
    <name type="scientific">Niabella ginsenosidivorans</name>
    <dbReference type="NCBI Taxonomy" id="1176587"/>
    <lineage>
        <taxon>Bacteria</taxon>
        <taxon>Pseudomonadati</taxon>
        <taxon>Bacteroidota</taxon>
        <taxon>Chitinophagia</taxon>
        <taxon>Chitinophagales</taxon>
        <taxon>Chitinophagaceae</taxon>
        <taxon>Niabella</taxon>
    </lineage>
</organism>
<dbReference type="STRING" id="1176587.A8C56_04445"/>
<dbReference type="InterPro" id="IPR012340">
    <property type="entry name" value="NA-bd_OB-fold"/>
</dbReference>
<keyword evidence="3" id="KW-0238">DNA-binding</keyword>
<protein>
    <submittedName>
        <fullName evidence="3">DNA-binding protein</fullName>
    </submittedName>
</protein>
<dbReference type="Gene3D" id="2.40.50.140">
    <property type="entry name" value="Nucleic acid-binding proteins"/>
    <property type="match status" value="1"/>
</dbReference>
<reference evidence="3 4" key="1">
    <citation type="submission" date="2016-05" db="EMBL/GenBank/DDBJ databases">
        <title>Niabella ginsenosidivorans BS26 whole genome sequencing.</title>
        <authorList>
            <person name="Im W.T."/>
            <person name="Siddiqi M.Z."/>
        </authorList>
    </citation>
    <scope>NUCLEOTIDE SEQUENCE [LARGE SCALE GENOMIC DNA]</scope>
    <source>
        <strain evidence="3 4">BS26</strain>
    </source>
</reference>
<dbReference type="KEGG" id="nia:A8C56_04445"/>
<dbReference type="InterPro" id="IPR011129">
    <property type="entry name" value="CSD"/>
</dbReference>
<dbReference type="InterPro" id="IPR002059">
    <property type="entry name" value="CSP_DNA-bd"/>
</dbReference>
<accession>A0A1A9HY62</accession>
<dbReference type="PRINTS" id="PR00050">
    <property type="entry name" value="COLDSHOCK"/>
</dbReference>
<feature type="region of interest" description="Disordered" evidence="1">
    <location>
        <begin position="1"/>
        <end position="78"/>
    </location>
</feature>
<gene>
    <name evidence="3" type="ORF">A8C56_04445</name>
</gene>
<dbReference type="Proteomes" id="UP000077667">
    <property type="component" value="Chromosome"/>
</dbReference>
<dbReference type="GO" id="GO:0005829">
    <property type="term" value="C:cytosol"/>
    <property type="evidence" value="ECO:0007669"/>
    <property type="project" value="UniProtKB-ARBA"/>
</dbReference>
<feature type="domain" description="CSD" evidence="2">
    <location>
        <begin position="83"/>
        <end position="144"/>
    </location>
</feature>
<evidence type="ECO:0000256" key="1">
    <source>
        <dbReference type="SAM" id="MobiDB-lite"/>
    </source>
</evidence>
<dbReference type="GO" id="GO:0003677">
    <property type="term" value="F:DNA binding"/>
    <property type="evidence" value="ECO:0007669"/>
    <property type="project" value="UniProtKB-KW"/>
</dbReference>
<dbReference type="EMBL" id="CP015772">
    <property type="protein sequence ID" value="ANH80327.1"/>
    <property type="molecule type" value="Genomic_DNA"/>
</dbReference>
<proteinExistence type="predicted"/>
<evidence type="ECO:0000313" key="3">
    <source>
        <dbReference type="EMBL" id="ANH80327.1"/>
    </source>
</evidence>
<feature type="compositionally biased region" description="Basic and acidic residues" evidence="1">
    <location>
        <begin position="23"/>
        <end position="37"/>
    </location>
</feature>
<dbReference type="CDD" id="cd04458">
    <property type="entry name" value="CSP_CDS"/>
    <property type="match status" value="1"/>
</dbReference>